<dbReference type="SMART" id="SM00822">
    <property type="entry name" value="PKS_KR"/>
    <property type="match status" value="1"/>
</dbReference>
<gene>
    <name evidence="5" type="ORF">SAMN04488525_10687</name>
</gene>
<dbReference type="InterPro" id="IPR057326">
    <property type="entry name" value="KR_dom"/>
</dbReference>
<keyword evidence="6" id="KW-1185">Reference proteome</keyword>
<dbReference type="PANTHER" id="PTHR43115:SF4">
    <property type="entry name" value="DEHYDROGENASE_REDUCTASE SDR FAMILY MEMBER 11"/>
    <property type="match status" value="1"/>
</dbReference>
<dbReference type="PRINTS" id="PR00081">
    <property type="entry name" value="GDHRDH"/>
</dbReference>
<organism evidence="5 6">
    <name type="scientific">Trichococcus collinsii</name>
    <dbReference type="NCBI Taxonomy" id="157076"/>
    <lineage>
        <taxon>Bacteria</taxon>
        <taxon>Bacillati</taxon>
        <taxon>Bacillota</taxon>
        <taxon>Bacilli</taxon>
        <taxon>Lactobacillales</taxon>
        <taxon>Carnobacteriaceae</taxon>
        <taxon>Trichococcus</taxon>
    </lineage>
</organism>
<dbReference type="InterPro" id="IPR020904">
    <property type="entry name" value="Sc_DH/Rdtase_CS"/>
</dbReference>
<protein>
    <submittedName>
        <fullName evidence="5">Short chain dehydrogenase</fullName>
    </submittedName>
</protein>
<comment type="similarity">
    <text evidence="1 3">Belongs to the short-chain dehydrogenases/reductases (SDR) family.</text>
</comment>
<dbReference type="PRINTS" id="PR00080">
    <property type="entry name" value="SDRFAMILY"/>
</dbReference>
<evidence type="ECO:0000259" key="4">
    <source>
        <dbReference type="SMART" id="SM00822"/>
    </source>
</evidence>
<dbReference type="EMBL" id="FNQH01000006">
    <property type="protein sequence ID" value="SEA81090.1"/>
    <property type="molecule type" value="Genomic_DNA"/>
</dbReference>
<keyword evidence="2" id="KW-0560">Oxidoreductase</keyword>
<dbReference type="CDD" id="cd05233">
    <property type="entry name" value="SDR_c"/>
    <property type="match status" value="1"/>
</dbReference>
<dbReference type="SUPFAM" id="SSF51735">
    <property type="entry name" value="NAD(P)-binding Rossmann-fold domains"/>
    <property type="match status" value="1"/>
</dbReference>
<name>A0AB38A2N7_9LACT</name>
<evidence type="ECO:0000256" key="2">
    <source>
        <dbReference type="ARBA" id="ARBA00023002"/>
    </source>
</evidence>
<evidence type="ECO:0000256" key="3">
    <source>
        <dbReference type="RuleBase" id="RU000363"/>
    </source>
</evidence>
<proteinExistence type="inferred from homology"/>
<feature type="domain" description="Ketoreductase" evidence="4">
    <location>
        <begin position="33"/>
        <end position="209"/>
    </location>
</feature>
<dbReference type="PANTHER" id="PTHR43115">
    <property type="entry name" value="DEHYDROGENASE/REDUCTASE SDR FAMILY MEMBER 11"/>
    <property type="match status" value="1"/>
</dbReference>
<dbReference type="GO" id="GO:0016616">
    <property type="term" value="F:oxidoreductase activity, acting on the CH-OH group of donors, NAD or NADP as acceptor"/>
    <property type="evidence" value="ECO:0007669"/>
    <property type="project" value="UniProtKB-ARBA"/>
</dbReference>
<comment type="caution">
    <text evidence="5">The sequence shown here is derived from an EMBL/GenBank/DDBJ whole genome shotgun (WGS) entry which is preliminary data.</text>
</comment>
<dbReference type="PROSITE" id="PS00061">
    <property type="entry name" value="ADH_SHORT"/>
    <property type="match status" value="1"/>
</dbReference>
<dbReference type="Proteomes" id="UP000199042">
    <property type="component" value="Unassembled WGS sequence"/>
</dbReference>
<dbReference type="InterPro" id="IPR036291">
    <property type="entry name" value="NAD(P)-bd_dom_sf"/>
</dbReference>
<evidence type="ECO:0000256" key="1">
    <source>
        <dbReference type="ARBA" id="ARBA00006484"/>
    </source>
</evidence>
<dbReference type="FunFam" id="3.40.50.720:FF:000047">
    <property type="entry name" value="NADP-dependent L-serine/L-allo-threonine dehydrogenase"/>
    <property type="match status" value="1"/>
</dbReference>
<accession>A0AB38A2N7</accession>
<evidence type="ECO:0000313" key="6">
    <source>
        <dbReference type="Proteomes" id="UP000199042"/>
    </source>
</evidence>
<reference evidence="5 6" key="1">
    <citation type="submission" date="2016-10" db="EMBL/GenBank/DDBJ databases">
        <authorList>
            <person name="Varghese N."/>
            <person name="Submissions S."/>
        </authorList>
    </citation>
    <scope>NUCLEOTIDE SEQUENCE [LARGE SCALE GENOMIC DNA]</scope>
    <source>
        <strain evidence="5 6">DSM 14526</strain>
    </source>
</reference>
<evidence type="ECO:0000313" key="5">
    <source>
        <dbReference type="EMBL" id="SEA81090.1"/>
    </source>
</evidence>
<sequence length="275" mass="30000">MNIPLARECDCSIIIGILRVKTERMKIMAIKDKVVIITGASSGIGEATARLLASKGAKLVLGARREEHLRKLVDEIVQAGGEAVYHVTDVTKIEDNKKLVDLAKEKFGRVDVIFLNAGVMPNSPLSKLKTKDWHLMVDVNIKGVLNGIEAVLPEFVKQKSGHVITTSSVAGLKAYPGGAVYGATKWAVRDLMEVLRMESAMEGTNIRTATIYPAAINTELLETISDDKIAKDMGIIYKQYGISPDRVANVVAFAIDQPEDTNVNEFTIGPTIQPW</sequence>
<dbReference type="AlphaFoldDB" id="A0AB38A2N7"/>
<dbReference type="InterPro" id="IPR002347">
    <property type="entry name" value="SDR_fam"/>
</dbReference>
<dbReference type="Gene3D" id="3.40.50.720">
    <property type="entry name" value="NAD(P)-binding Rossmann-like Domain"/>
    <property type="match status" value="1"/>
</dbReference>
<dbReference type="Pfam" id="PF00106">
    <property type="entry name" value="adh_short"/>
    <property type="match status" value="1"/>
</dbReference>